<dbReference type="EMBL" id="CAIE01000016">
    <property type="protein sequence ID" value="CCH16966.1"/>
    <property type="molecule type" value="Genomic_DNA"/>
</dbReference>
<organism evidence="1 2">
    <name type="scientific">Micromonospora lupini str. Lupac 08</name>
    <dbReference type="NCBI Taxonomy" id="1150864"/>
    <lineage>
        <taxon>Bacteria</taxon>
        <taxon>Bacillati</taxon>
        <taxon>Actinomycetota</taxon>
        <taxon>Actinomycetes</taxon>
        <taxon>Micromonosporales</taxon>
        <taxon>Micromonosporaceae</taxon>
        <taxon>Micromonospora</taxon>
    </lineage>
</organism>
<keyword evidence="2" id="KW-1185">Reference proteome</keyword>
<reference evidence="2" key="1">
    <citation type="journal article" date="2012" name="J. Bacteriol.">
        <title>Genome Sequence of Micromonospora lupini Lupac 08, Isolated from Root Nodules of Lupinus angustifolius.</title>
        <authorList>
            <person name="Alonso-Vega P."/>
            <person name="Normand P."/>
            <person name="Bacigalupe R."/>
            <person name="Pujic P."/>
            <person name="Lajus A."/>
            <person name="Vallenet D."/>
            <person name="Carro L."/>
            <person name="Coll P."/>
            <person name="Trujillo M.E."/>
        </authorList>
    </citation>
    <scope>NUCLEOTIDE SEQUENCE [LARGE SCALE GENOMIC DNA]</scope>
    <source>
        <strain evidence="2">Lupac 08</strain>
    </source>
</reference>
<evidence type="ECO:0000313" key="2">
    <source>
        <dbReference type="Proteomes" id="UP000003448"/>
    </source>
</evidence>
<gene>
    <name evidence="1" type="ORF">MILUP08_41883</name>
</gene>
<dbReference type="Proteomes" id="UP000003448">
    <property type="component" value="Unassembled WGS sequence"/>
</dbReference>
<accession>I0KZG9</accession>
<sequence length="115" mass="12273">MLLLVRRPEGDSLDQGRWHKGAAGPLSALLAVWLVRAVSGGWAVAGIHEGHKASTYGSALRGSSRRLTYQTETPTVRAAVDLSTHRGQIIGVRGATRPITPPPMTLRATLKLTQA</sequence>
<protein>
    <submittedName>
        <fullName evidence="1">Uncharacterized protein</fullName>
    </submittedName>
</protein>
<evidence type="ECO:0000313" key="1">
    <source>
        <dbReference type="EMBL" id="CCH16966.1"/>
    </source>
</evidence>
<proteinExistence type="predicted"/>
<comment type="caution">
    <text evidence="1">The sequence shown here is derived from an EMBL/GenBank/DDBJ whole genome shotgun (WGS) entry which is preliminary data.</text>
</comment>
<dbReference type="AlphaFoldDB" id="I0KZG9"/>
<name>I0KZG9_9ACTN</name>